<keyword evidence="1" id="KW-0812">Transmembrane</keyword>
<evidence type="ECO:0000256" key="1">
    <source>
        <dbReference type="SAM" id="Phobius"/>
    </source>
</evidence>
<evidence type="ECO:0000313" key="2">
    <source>
        <dbReference type="EMBL" id="RKO25326.1"/>
    </source>
</evidence>
<evidence type="ECO:0000313" key="3">
    <source>
        <dbReference type="Proteomes" id="UP000273159"/>
    </source>
</evidence>
<sequence>MSASAASPAVAGYNRMAFVSLVCAVVAIAGFFFGGFTSLAVFAVGAGHVALSQINSDGGQGRQFARAALAVGYAIAIFGLLITVMSVLGLYT</sequence>
<dbReference type="Proteomes" id="UP000273159">
    <property type="component" value="Unassembled WGS sequence"/>
</dbReference>
<dbReference type="EMBL" id="RBNH01000004">
    <property type="protein sequence ID" value="RKO25326.1"/>
    <property type="molecule type" value="Genomic_DNA"/>
</dbReference>
<dbReference type="AlphaFoldDB" id="A0A3B0FFC7"/>
<keyword evidence="1" id="KW-0472">Membrane</keyword>
<organism evidence="2 3">
    <name type="scientific">Pseudarthrobacter phenanthrenivorans</name>
    <name type="common">Arthrobacter phenanthrenivorans</name>
    <dbReference type="NCBI Taxonomy" id="361575"/>
    <lineage>
        <taxon>Bacteria</taxon>
        <taxon>Bacillati</taxon>
        <taxon>Actinomycetota</taxon>
        <taxon>Actinomycetes</taxon>
        <taxon>Micrococcales</taxon>
        <taxon>Micrococcaceae</taxon>
        <taxon>Pseudarthrobacter</taxon>
    </lineage>
</organism>
<accession>A0A3B0FFC7</accession>
<dbReference type="RefSeq" id="WP_120691907.1">
    <property type="nucleotide sequence ID" value="NZ_RBNH01000004.1"/>
</dbReference>
<name>A0A3B0FFC7_PSEPS</name>
<reference evidence="3" key="2">
    <citation type="submission" date="2018-10" db="EMBL/GenBank/DDBJ databases">
        <authorList>
            <person name="Wang Y."/>
            <person name="Wang J."/>
            <person name="Yang X."/>
            <person name="Wang Z."/>
            <person name="Huang Y."/>
        </authorList>
    </citation>
    <scope>NUCLEOTIDE SEQUENCE [LARGE SCALE GENOMIC DNA]</scope>
    <source>
        <strain evidence="3">J015</strain>
    </source>
</reference>
<proteinExistence type="predicted"/>
<reference evidence="2 3" key="1">
    <citation type="submission" date="2018-10" db="EMBL/GenBank/DDBJ databases">
        <title>Genome-guide identification and characterization of bacteria that degrade polycyclic aromatic hydrocarbons and resist hexavalent chromium simultaneously.</title>
        <authorList>
            <person name="Feng H."/>
        </authorList>
    </citation>
    <scope>NUCLEOTIDE SEQUENCE [LARGE SCALE GENOMIC DNA]</scope>
    <source>
        <strain evidence="2 3">J015</strain>
    </source>
</reference>
<comment type="caution">
    <text evidence="2">The sequence shown here is derived from an EMBL/GenBank/DDBJ whole genome shotgun (WGS) entry which is preliminary data.</text>
</comment>
<protein>
    <submittedName>
        <fullName evidence="2">DUF4190 domain-containing protein</fullName>
    </submittedName>
</protein>
<feature type="transmembrane region" description="Helical" evidence="1">
    <location>
        <begin position="17"/>
        <end position="46"/>
    </location>
</feature>
<feature type="transmembrane region" description="Helical" evidence="1">
    <location>
        <begin position="67"/>
        <end position="91"/>
    </location>
</feature>
<keyword evidence="1" id="KW-1133">Transmembrane helix</keyword>
<gene>
    <name evidence="2" type="ORF">D7Z96_05810</name>
</gene>